<dbReference type="Proteomes" id="UP000006352">
    <property type="component" value="Unassembled WGS sequence"/>
</dbReference>
<keyword evidence="2" id="KW-0812">Transmembrane</keyword>
<evidence type="ECO:0000256" key="2">
    <source>
        <dbReference type="SAM" id="Phobius"/>
    </source>
</evidence>
<proteinExistence type="predicted"/>
<feature type="transmembrane region" description="Helical" evidence="2">
    <location>
        <begin position="233"/>
        <end position="257"/>
    </location>
</feature>
<dbReference type="EMBL" id="HE797111">
    <property type="protein sequence ID" value="CCM03339.1"/>
    <property type="molecule type" value="Genomic_DNA"/>
</dbReference>
<evidence type="ECO:0008006" key="5">
    <source>
        <dbReference type="Google" id="ProtNLM"/>
    </source>
</evidence>
<dbReference type="InParanoid" id="J4H3I6"/>
<keyword evidence="1" id="KW-0175">Coiled coil</keyword>
<dbReference type="OrthoDB" id="3270641at2759"/>
<keyword evidence="2" id="KW-0472">Membrane</keyword>
<evidence type="ECO:0000256" key="1">
    <source>
        <dbReference type="SAM" id="Coils"/>
    </source>
</evidence>
<dbReference type="Gene3D" id="2.60.120.260">
    <property type="entry name" value="Galactose-binding domain-like"/>
    <property type="match status" value="1"/>
</dbReference>
<organism evidence="3 4">
    <name type="scientific">Fibroporia radiculosa</name>
    <dbReference type="NCBI Taxonomy" id="599839"/>
    <lineage>
        <taxon>Eukaryota</taxon>
        <taxon>Fungi</taxon>
        <taxon>Dikarya</taxon>
        <taxon>Basidiomycota</taxon>
        <taxon>Agaricomycotina</taxon>
        <taxon>Agaricomycetes</taxon>
        <taxon>Polyporales</taxon>
        <taxon>Fibroporiaceae</taxon>
        <taxon>Fibroporia</taxon>
    </lineage>
</organism>
<gene>
    <name evidence="3" type="ORF">FIBRA_05468</name>
</gene>
<reference evidence="3 4" key="1">
    <citation type="journal article" date="2012" name="Appl. Environ. Microbiol.">
        <title>Short-read sequencing for genomic analysis of the brown rot fungus Fibroporia radiculosa.</title>
        <authorList>
            <person name="Tang J.D."/>
            <person name="Perkins A.D."/>
            <person name="Sonstegard T.S."/>
            <person name="Schroeder S.G."/>
            <person name="Burgess S.C."/>
            <person name="Diehl S.V."/>
        </authorList>
    </citation>
    <scope>NUCLEOTIDE SEQUENCE [LARGE SCALE GENOMIC DNA]</scope>
    <source>
        <strain evidence="3 4">TFFH 294</strain>
    </source>
</reference>
<protein>
    <recommendedName>
        <fullName evidence="5">Mid2 domain-containing protein</fullName>
    </recommendedName>
</protein>
<evidence type="ECO:0000313" key="3">
    <source>
        <dbReference type="EMBL" id="CCM03339.1"/>
    </source>
</evidence>
<keyword evidence="4" id="KW-1185">Reference proteome</keyword>
<evidence type="ECO:0000313" key="4">
    <source>
        <dbReference type="Proteomes" id="UP000006352"/>
    </source>
</evidence>
<name>J4H3I6_9APHY</name>
<dbReference type="GeneID" id="24098250"/>
<dbReference type="AlphaFoldDB" id="J4H3I6"/>
<keyword evidence="2" id="KW-1133">Transmembrane helix</keyword>
<dbReference type="STRING" id="599839.J4H3I6"/>
<sequence length="380" mass="41734">MAHSIFITHIILSAILSDFPYLLLLGIIFSVLSNVSSVSVNRTIDDRLGDPITGLMPIYNGSWNFGPECPVCIVLPNINKTFDRTWHDCTVYPTDTAPHTVSLTFNGTAIWVYCVIPNYVEYAITLTNVSINLDGENVGIYTHIPEEDTSEMIYNVSVYTNTNLENTLHTIVLEPLRQTNSSVFLFDWAQYTFESDELPSSQSSIPPSTVVTTSPATPAHTARLSSNAPGVNIAGLAAGVTVGAVVLLLSIATFLYWRRRSDRNKATQISVGESVTPLQYKARAAPMRSKATRSHPRMQDPSFTDLHGRLLSESPHTSAIFRSAGSSGAPRVTNPLVANEYSSNEAMLERRVEDIQSELDRLRAIVSLVAPSAPPSYRDE</sequence>
<accession>J4H3I6</accession>
<feature type="coiled-coil region" evidence="1">
    <location>
        <begin position="338"/>
        <end position="365"/>
    </location>
</feature>
<feature type="transmembrane region" description="Helical" evidence="2">
    <location>
        <begin position="7"/>
        <end position="32"/>
    </location>
</feature>
<dbReference type="RefSeq" id="XP_012182622.1">
    <property type="nucleotide sequence ID" value="XM_012327232.1"/>
</dbReference>
<dbReference type="HOGENOM" id="CLU_033259_2_0_1"/>